<dbReference type="PATRIC" id="fig|455.5.peg.2658"/>
<organism evidence="2 3">
    <name type="scientific">Legionella jamestowniensis</name>
    <dbReference type="NCBI Taxonomy" id="455"/>
    <lineage>
        <taxon>Bacteria</taxon>
        <taxon>Pseudomonadati</taxon>
        <taxon>Pseudomonadota</taxon>
        <taxon>Gammaproteobacteria</taxon>
        <taxon>Legionellales</taxon>
        <taxon>Legionellaceae</taxon>
        <taxon>Legionella</taxon>
    </lineage>
</organism>
<proteinExistence type="predicted"/>
<sequence length="60" mass="6797">MEKSSPGSSRKQSKPKVKKNDLKNISGGTRLKDVFDPPAHNESPHDSDEIRRLIREGIKR</sequence>
<dbReference type="Proteomes" id="UP000054715">
    <property type="component" value="Unassembled WGS sequence"/>
</dbReference>
<evidence type="ECO:0000313" key="3">
    <source>
        <dbReference type="Proteomes" id="UP000054715"/>
    </source>
</evidence>
<protein>
    <submittedName>
        <fullName evidence="2">Uncharacterized protein</fullName>
    </submittedName>
</protein>
<comment type="caution">
    <text evidence="2">The sequence shown here is derived from an EMBL/GenBank/DDBJ whole genome shotgun (WGS) entry which is preliminary data.</text>
</comment>
<evidence type="ECO:0000256" key="1">
    <source>
        <dbReference type="SAM" id="MobiDB-lite"/>
    </source>
</evidence>
<reference evidence="2 3" key="1">
    <citation type="submission" date="2015-11" db="EMBL/GenBank/DDBJ databases">
        <title>Genomic analysis of 38 Legionella species identifies large and diverse effector repertoires.</title>
        <authorList>
            <person name="Burstein D."/>
            <person name="Amaro F."/>
            <person name="Zusman T."/>
            <person name="Lifshitz Z."/>
            <person name="Cohen O."/>
            <person name="Gilbert J.A."/>
            <person name="Pupko T."/>
            <person name="Shuman H.A."/>
            <person name="Segal G."/>
        </authorList>
    </citation>
    <scope>NUCLEOTIDE SEQUENCE [LARGE SCALE GENOMIC DNA]</scope>
    <source>
        <strain evidence="2 3">JA-26-G1-E2</strain>
    </source>
</reference>
<dbReference type="EMBL" id="LNYG01000013">
    <property type="protein sequence ID" value="KTD08336.1"/>
    <property type="molecule type" value="Genomic_DNA"/>
</dbReference>
<gene>
    <name evidence="2" type="ORF">Ljam_2531</name>
</gene>
<evidence type="ECO:0000313" key="2">
    <source>
        <dbReference type="EMBL" id="KTD08336.1"/>
    </source>
</evidence>
<dbReference type="AlphaFoldDB" id="A0A0W0UKA1"/>
<dbReference type="RefSeq" id="WP_058450373.1">
    <property type="nucleotide sequence ID" value="NZ_CAAAJF010000001.1"/>
</dbReference>
<feature type="compositionally biased region" description="Basic and acidic residues" evidence="1">
    <location>
        <begin position="42"/>
        <end position="60"/>
    </location>
</feature>
<dbReference type="OrthoDB" id="5652380at2"/>
<accession>A0A0W0UKA1</accession>
<feature type="compositionally biased region" description="Polar residues" evidence="1">
    <location>
        <begin position="1"/>
        <end position="10"/>
    </location>
</feature>
<name>A0A0W0UKA1_9GAMM</name>
<feature type="region of interest" description="Disordered" evidence="1">
    <location>
        <begin position="1"/>
        <end position="60"/>
    </location>
</feature>